<dbReference type="GO" id="GO:0016301">
    <property type="term" value="F:kinase activity"/>
    <property type="evidence" value="ECO:0007669"/>
    <property type="project" value="UniProtKB-KW"/>
</dbReference>
<dbReference type="GO" id="GO:0006796">
    <property type="term" value="P:phosphate-containing compound metabolic process"/>
    <property type="evidence" value="ECO:0007669"/>
    <property type="project" value="UniProtKB-ARBA"/>
</dbReference>
<feature type="region of interest" description="Disordered" evidence="5">
    <location>
        <begin position="303"/>
        <end position="325"/>
    </location>
</feature>
<evidence type="ECO:0000313" key="8">
    <source>
        <dbReference type="Proteomes" id="UP000297907"/>
    </source>
</evidence>
<dbReference type="InterPro" id="IPR002139">
    <property type="entry name" value="Ribo/fructo_kinase"/>
</dbReference>
<evidence type="ECO:0000256" key="1">
    <source>
        <dbReference type="ARBA" id="ARBA00010688"/>
    </source>
</evidence>
<dbReference type="PROSITE" id="PS00584">
    <property type="entry name" value="PFKB_KINASES_2"/>
    <property type="match status" value="1"/>
</dbReference>
<dbReference type="PANTHER" id="PTHR10584:SF166">
    <property type="entry name" value="RIBOKINASE"/>
    <property type="match status" value="1"/>
</dbReference>
<comment type="similarity">
    <text evidence="1 4">Belongs to the carbohydrate kinase PfkB family.</text>
</comment>
<evidence type="ECO:0000256" key="2">
    <source>
        <dbReference type="ARBA" id="ARBA00022679"/>
    </source>
</evidence>
<feature type="domain" description="Carbohydrate kinase PfkB" evidence="6">
    <location>
        <begin position="11"/>
        <end position="306"/>
    </location>
</feature>
<evidence type="ECO:0000256" key="4">
    <source>
        <dbReference type="RuleBase" id="RU003704"/>
    </source>
</evidence>
<dbReference type="InterPro" id="IPR029056">
    <property type="entry name" value="Ribokinase-like"/>
</dbReference>
<keyword evidence="3 4" id="KW-0418">Kinase</keyword>
<evidence type="ECO:0000313" key="7">
    <source>
        <dbReference type="EMBL" id="TFB99043.1"/>
    </source>
</evidence>
<dbReference type="SUPFAM" id="SSF53613">
    <property type="entry name" value="Ribokinase-like"/>
    <property type="match status" value="1"/>
</dbReference>
<proteinExistence type="inferred from homology"/>
<dbReference type="PRINTS" id="PR00990">
    <property type="entry name" value="RIBOKINASE"/>
</dbReference>
<reference evidence="7 8" key="1">
    <citation type="submission" date="2019-03" db="EMBL/GenBank/DDBJ databases">
        <title>Genomics of glacier-inhabiting Cryobacterium strains.</title>
        <authorList>
            <person name="Liu Q."/>
            <person name="Xin Y.-H."/>
        </authorList>
    </citation>
    <scope>NUCLEOTIDE SEQUENCE [LARGE SCALE GENOMIC DNA]</scope>
    <source>
        <strain evidence="7 8">RHLS22-1</strain>
    </source>
</reference>
<name>A0A4R8W2R5_9MICO</name>
<evidence type="ECO:0000259" key="6">
    <source>
        <dbReference type="Pfam" id="PF00294"/>
    </source>
</evidence>
<accession>A0A4R8W2R5</accession>
<keyword evidence="2 4" id="KW-0808">Transferase</keyword>
<comment type="caution">
    <text evidence="7">The sequence shown here is derived from an EMBL/GenBank/DDBJ whole genome shotgun (WGS) entry which is preliminary data.</text>
</comment>
<dbReference type="Proteomes" id="UP000297907">
    <property type="component" value="Unassembled WGS sequence"/>
</dbReference>
<dbReference type="InterPro" id="IPR011611">
    <property type="entry name" value="PfkB_dom"/>
</dbReference>
<protein>
    <submittedName>
        <fullName evidence="7">Sugar kinase</fullName>
    </submittedName>
</protein>
<dbReference type="EMBL" id="SOFL01000047">
    <property type="protein sequence ID" value="TFB99043.1"/>
    <property type="molecule type" value="Genomic_DNA"/>
</dbReference>
<dbReference type="InterPro" id="IPR002173">
    <property type="entry name" value="Carboh/pur_kinase_PfkB_CS"/>
</dbReference>
<gene>
    <name evidence="7" type="ORF">E3O42_14675</name>
</gene>
<dbReference type="GO" id="GO:0005829">
    <property type="term" value="C:cytosol"/>
    <property type="evidence" value="ECO:0007669"/>
    <property type="project" value="TreeGrafter"/>
</dbReference>
<dbReference type="Gene3D" id="3.40.1190.20">
    <property type="match status" value="1"/>
</dbReference>
<feature type="compositionally biased region" description="Basic and acidic residues" evidence="5">
    <location>
        <begin position="303"/>
        <end position="315"/>
    </location>
</feature>
<evidence type="ECO:0000256" key="3">
    <source>
        <dbReference type="ARBA" id="ARBA00022777"/>
    </source>
</evidence>
<evidence type="ECO:0000256" key="5">
    <source>
        <dbReference type="SAM" id="MobiDB-lite"/>
    </source>
</evidence>
<dbReference type="PANTHER" id="PTHR10584">
    <property type="entry name" value="SUGAR KINASE"/>
    <property type="match status" value="1"/>
</dbReference>
<keyword evidence="8" id="KW-1185">Reference proteome</keyword>
<sequence length="325" mass="32628">MTPPGASPIHRLVSLGTVVVDLVTFVPALPEQGGDVFASGGALVPGGGYTAMAAARRAGLPTIHAGTTGTGPFGDLARAALAAAGIETAVEPVPAVDTGLCLVLVEPTGERTFVTLPGAEGRMEPAMLTRLSLAPTDAVLLSGYGLAHPVTGQAILAVLAGLPAGATLVVDPGPLGHELDPAVRGSLFARADWWTCNAREAILLTGEADPTAASGVLAERLASDRSAATGQGNMPRAPGHAVVRLGAAGCLLAVSGRPPVLVSAVPASVISTNGAGDAHTGALIAALAAGRSPIPALRQANESAREFLRSREPLPRTRGSRRRRV</sequence>
<organism evidence="7 8">
    <name type="scientific">Cryobacterium adonitolivorans</name>
    <dbReference type="NCBI Taxonomy" id="1259189"/>
    <lineage>
        <taxon>Bacteria</taxon>
        <taxon>Bacillati</taxon>
        <taxon>Actinomycetota</taxon>
        <taxon>Actinomycetes</taxon>
        <taxon>Micrococcales</taxon>
        <taxon>Microbacteriaceae</taxon>
        <taxon>Cryobacterium</taxon>
    </lineage>
</organism>
<dbReference type="AlphaFoldDB" id="A0A4R8W2R5"/>
<dbReference type="Pfam" id="PF00294">
    <property type="entry name" value="PfkB"/>
    <property type="match status" value="1"/>
</dbReference>
<dbReference type="OrthoDB" id="8578462at2"/>
<dbReference type="RefSeq" id="WP_134454646.1">
    <property type="nucleotide sequence ID" value="NZ_SOFL01000047.1"/>
</dbReference>